<accession>A0AAX1NFF3</accession>
<protein>
    <submittedName>
        <fullName evidence="1">Uncharacterized protein</fullName>
    </submittedName>
</protein>
<gene>
    <name evidence="1" type="ORF">KMW28_22955</name>
</gene>
<reference evidence="1 2" key="1">
    <citation type="submission" date="2021-05" db="EMBL/GenBank/DDBJ databases">
        <title>Comparative genomic studies on the polysaccharide-degrading batcterial strains of the Flammeovirga genus.</title>
        <authorList>
            <person name="Zewei F."/>
            <person name="Zheng Z."/>
            <person name="Yu L."/>
            <person name="Ruyue G."/>
            <person name="Yanhong M."/>
            <person name="Yuanyuan C."/>
            <person name="Jingyan G."/>
            <person name="Wenjun H."/>
        </authorList>
    </citation>
    <scope>NUCLEOTIDE SEQUENCE [LARGE SCALE GENOMIC DNA]</scope>
    <source>
        <strain evidence="1 2">NBRC:100898</strain>
    </source>
</reference>
<name>A0AAX1NFF3_9BACT</name>
<proteinExistence type="predicted"/>
<keyword evidence="2" id="KW-1185">Reference proteome</keyword>
<organism evidence="1 2">
    <name type="scientific">Flammeovirga yaeyamensis</name>
    <dbReference type="NCBI Taxonomy" id="367791"/>
    <lineage>
        <taxon>Bacteria</taxon>
        <taxon>Pseudomonadati</taxon>
        <taxon>Bacteroidota</taxon>
        <taxon>Cytophagia</taxon>
        <taxon>Cytophagales</taxon>
        <taxon>Flammeovirgaceae</taxon>
        <taxon>Flammeovirga</taxon>
    </lineage>
</organism>
<evidence type="ECO:0000313" key="2">
    <source>
        <dbReference type="Proteomes" id="UP000678679"/>
    </source>
</evidence>
<evidence type="ECO:0000313" key="1">
    <source>
        <dbReference type="EMBL" id="QWG05283.1"/>
    </source>
</evidence>
<sequence>MQTKLVLVKNVSIYAYSDNLELKRIEIISKLSGVYTIKTIGLNSFFELNLTHQQDEELMVKLHHQYYALGETEEGNSFITPRMFCVGTTPSIILGRPLGDDDLGLKTKQNKMETFYDKSTKFKTVGILTNINVSERFSPPNIGQRLLIKEGVGRVIATHKDPLSSSSIIIIDEGEIYDPILKGPRDIIISGIKENGDRFIQLGHQCITDALPHIFIKKVEAD</sequence>
<dbReference type="AlphaFoldDB" id="A0AAX1NFF3"/>
<dbReference type="EMBL" id="CP076133">
    <property type="protein sequence ID" value="QWG05283.1"/>
    <property type="molecule type" value="Genomic_DNA"/>
</dbReference>
<dbReference type="Proteomes" id="UP000678679">
    <property type="component" value="Chromosome 2"/>
</dbReference>
<dbReference type="RefSeq" id="WP_169662052.1">
    <property type="nucleotide sequence ID" value="NZ_CP076133.1"/>
</dbReference>
<dbReference type="KEGG" id="fya:KMW28_22955"/>